<keyword evidence="4" id="KW-1185">Reference proteome</keyword>
<dbReference type="InterPro" id="IPR050564">
    <property type="entry name" value="F420-G6PD/mer"/>
</dbReference>
<dbReference type="EMBL" id="CP036422">
    <property type="protein sequence ID" value="QFU75422.1"/>
    <property type="molecule type" value="Genomic_DNA"/>
</dbReference>
<dbReference type="InterPro" id="IPR022526">
    <property type="entry name" value="F420_Rv3093c"/>
</dbReference>
<keyword evidence="1 3" id="KW-0560">Oxidoreductase</keyword>
<protein>
    <submittedName>
        <fullName evidence="3">LLM class F420-dependent oxidoreductase</fullName>
        <ecNumber evidence="3">1.-.-.-</ecNumber>
    </submittedName>
</protein>
<dbReference type="Pfam" id="PF00296">
    <property type="entry name" value="Bac_luciferase"/>
    <property type="match status" value="1"/>
</dbReference>
<dbReference type="Gene3D" id="3.20.20.30">
    <property type="entry name" value="Luciferase-like domain"/>
    <property type="match status" value="1"/>
</dbReference>
<dbReference type="InterPro" id="IPR036661">
    <property type="entry name" value="Luciferase-like_sf"/>
</dbReference>
<dbReference type="Proteomes" id="UP000326287">
    <property type="component" value="Chromosome"/>
</dbReference>
<evidence type="ECO:0000259" key="2">
    <source>
        <dbReference type="Pfam" id="PF00296"/>
    </source>
</evidence>
<dbReference type="KEGG" id="halc:EY643_07015"/>
<dbReference type="OrthoDB" id="4760590at2"/>
<accession>A0A5P9NI01</accession>
<dbReference type="PANTHER" id="PTHR43244:SF1">
    <property type="entry name" value="5,10-METHYLENETETRAHYDROMETHANOPTERIN REDUCTASE"/>
    <property type="match status" value="1"/>
</dbReference>
<proteinExistence type="predicted"/>
<name>A0A5P9NI01_9GAMM</name>
<organism evidence="3 4">
    <name type="scientific">Halioglobus maricola</name>
    <dbReference type="NCBI Taxonomy" id="2601894"/>
    <lineage>
        <taxon>Bacteria</taxon>
        <taxon>Pseudomonadati</taxon>
        <taxon>Pseudomonadota</taxon>
        <taxon>Gammaproteobacteria</taxon>
        <taxon>Cellvibrionales</taxon>
        <taxon>Halieaceae</taxon>
        <taxon>Halioglobus</taxon>
    </lineage>
</organism>
<dbReference type="AlphaFoldDB" id="A0A5P9NI01"/>
<dbReference type="GO" id="GO:0016705">
    <property type="term" value="F:oxidoreductase activity, acting on paired donors, with incorporation or reduction of molecular oxygen"/>
    <property type="evidence" value="ECO:0007669"/>
    <property type="project" value="InterPro"/>
</dbReference>
<feature type="domain" description="Luciferase-like" evidence="2">
    <location>
        <begin position="27"/>
        <end position="313"/>
    </location>
</feature>
<dbReference type="NCBIfam" id="TIGR03841">
    <property type="entry name" value="F420_Rv3093c"/>
    <property type="match status" value="1"/>
</dbReference>
<reference evidence="3 4" key="1">
    <citation type="submission" date="2019-02" db="EMBL/GenBank/DDBJ databases">
        <authorList>
            <person name="Li S.-H."/>
        </authorList>
    </citation>
    <scope>NUCLEOTIDE SEQUENCE [LARGE SCALE GENOMIC DNA]</scope>
    <source>
        <strain evidence="3 4">IMCC14385</strain>
    </source>
</reference>
<evidence type="ECO:0000256" key="1">
    <source>
        <dbReference type="ARBA" id="ARBA00023002"/>
    </source>
</evidence>
<dbReference type="EC" id="1.-.-.-" evidence="3"/>
<evidence type="ECO:0000313" key="4">
    <source>
        <dbReference type="Proteomes" id="UP000326287"/>
    </source>
</evidence>
<dbReference type="PANTHER" id="PTHR43244">
    <property type="match status" value="1"/>
</dbReference>
<sequence length="341" mass="37037">MPNPKNGNRTMIPTKRIALTLPSPDGTVAGSIAAARQAEALGYQDIWLADAGGLDALTLAPLLLEHTEKLRIGIAVIPIFTRTPAVLASTFSVLEQAYPGRFIPGLGTSSHAIIEGWHGLPFEKPVTRTREIMALLRTIMAGEKTAFSGDTLRSHGYRQGVTETPIYLAALRPRMLETAAEIGDGVILNLYPRSALPKILGHIRDGAERAAKNPDSVEVVSRQMTVVTDDKTSARAAFRAAFSAYYSTPVYNKFLAWCGFEDAAREIREGWASKDRERTAAALSDELVDDIAFIGSASECQEQIRWCADSGVHTQIISCIQPTSEIYTATLQAFGAEQFTL</sequence>
<gene>
    <name evidence="3" type="ORF">EY643_07015</name>
</gene>
<dbReference type="InterPro" id="IPR011251">
    <property type="entry name" value="Luciferase-like_dom"/>
</dbReference>
<dbReference type="CDD" id="cd01097">
    <property type="entry name" value="Tetrahydromethanopterin_reductase"/>
    <property type="match status" value="1"/>
</dbReference>
<dbReference type="SUPFAM" id="SSF51679">
    <property type="entry name" value="Bacterial luciferase-like"/>
    <property type="match status" value="1"/>
</dbReference>
<evidence type="ECO:0000313" key="3">
    <source>
        <dbReference type="EMBL" id="QFU75422.1"/>
    </source>
</evidence>